<comment type="caution">
    <text evidence="2">The sequence shown here is derived from an EMBL/GenBank/DDBJ whole genome shotgun (WGS) entry which is preliminary data.</text>
</comment>
<gene>
    <name evidence="2" type="ORF">LOX96_05815</name>
</gene>
<dbReference type="InterPro" id="IPR036597">
    <property type="entry name" value="Fido-like_dom_sf"/>
</dbReference>
<dbReference type="InterPro" id="IPR003812">
    <property type="entry name" value="Fido"/>
</dbReference>
<dbReference type="SUPFAM" id="SSF140931">
    <property type="entry name" value="Fic-like"/>
    <property type="match status" value="1"/>
</dbReference>
<evidence type="ECO:0000313" key="2">
    <source>
        <dbReference type="EMBL" id="MCL9683601.1"/>
    </source>
</evidence>
<dbReference type="RefSeq" id="WP_250421790.1">
    <property type="nucleotide sequence ID" value="NZ_JAJKBJ010000005.1"/>
</dbReference>
<name>A0A9X2IAR6_9GAMM</name>
<accession>A0A9X2IAR6</accession>
<proteinExistence type="predicted"/>
<dbReference type="PROSITE" id="PS51459">
    <property type="entry name" value="FIDO"/>
    <property type="match status" value="1"/>
</dbReference>
<sequence>MIYVVIKNLPHLLKTNNPLKLIEDALVNAKPKLVFLNEEKAGHYIESELNFLNHELRQGTSYGLVVLNTDKDTFTAIKSKPKQLMEAVNGLVVKGKRIDAQMIEADQHEKQQLVEMNYPGMKPHDMLLTEPYPCSLLKMPRELWFLGFIDYALFYHYLENWVAYNAREPRSVLDLFNTQANICNSIFLAQNPEPLSLEHVRELQASLSSSLFSAETKSKSGELRDGYNSFPINRDAINVKGAVELLKRIKNDNDENGFMIGEVKHFEIVHQYCKQLSFMAGDCYFKRKNPVPFQEYSTIVTGVKAAALQETIKKVTQLHPHVSADAVEHIIDSFLKENKFDEQFLNRDKYTSWGLIDTLSVYIGQLAGKAQLIPTKDEMAFALAVARQKATINHATLKNKTDEELQTIAEQLVTSVKDNSVSLLTPDPVSAEKKAKIAINQYNLDVSKTKTPDEVILCIVTLVHELEILHVFHDVNCRTNYFLLNEELIKHGLKPTILYNPNRLDGYSVEDLVEQVKQGMHRYDYVKANAGELVKINDSFLANNKSSQSYYEKISSQLNDVLMKLTHQYQESIGTLGKIISNTATTAPGMFSSSVNTAMIDEIKKLFNQFSKDQNLLQFISALNQMSKSEMHLVMGKEFVEELSRLTVFSHMNCDFHQSMFIEKADKNFTIQ</sequence>
<feature type="domain" description="Fido" evidence="1">
    <location>
        <begin position="385"/>
        <end position="539"/>
    </location>
</feature>
<evidence type="ECO:0000259" key="1">
    <source>
        <dbReference type="PROSITE" id="PS51459"/>
    </source>
</evidence>
<protein>
    <recommendedName>
        <fullName evidence="1">Fido domain-containing protein</fullName>
    </recommendedName>
</protein>
<dbReference type="EMBL" id="JAJKBJ010000005">
    <property type="protein sequence ID" value="MCL9683601.1"/>
    <property type="molecule type" value="Genomic_DNA"/>
</dbReference>
<reference evidence="2" key="1">
    <citation type="submission" date="2021-11" db="EMBL/GenBank/DDBJ databases">
        <title>Legionella maioricencis sp. nov., a new species isolated from hot water samples in Mallorca.</title>
        <authorList>
            <person name="Crespi S."/>
            <person name="Drasar V."/>
            <person name="Salva-Serra F."/>
            <person name="Jaen-Luchoro D."/>
            <person name="Pineiro-Iglesias B."/>
            <person name="Aliaga F."/>
            <person name="Fernandez-Juarez V."/>
            <person name="Coll G."/>
            <person name="Moore E.R.B."/>
            <person name="Bennasar-Figueras A."/>
        </authorList>
    </citation>
    <scope>NUCLEOTIDE SEQUENCE</scope>
    <source>
        <strain evidence="2">HCPI-6</strain>
    </source>
</reference>
<dbReference type="AlphaFoldDB" id="A0A9X2IAR6"/>
<evidence type="ECO:0000313" key="3">
    <source>
        <dbReference type="Proteomes" id="UP001139721"/>
    </source>
</evidence>
<dbReference type="Gene3D" id="1.10.3290.10">
    <property type="entry name" value="Fido-like domain"/>
    <property type="match status" value="1"/>
</dbReference>
<dbReference type="Proteomes" id="UP001139721">
    <property type="component" value="Unassembled WGS sequence"/>
</dbReference>
<organism evidence="2 3">
    <name type="scientific">Legionella maioricensis</name>
    <dbReference type="NCBI Taxonomy" id="2896528"/>
    <lineage>
        <taxon>Bacteria</taxon>
        <taxon>Pseudomonadati</taxon>
        <taxon>Pseudomonadota</taxon>
        <taxon>Gammaproteobacteria</taxon>
        <taxon>Legionellales</taxon>
        <taxon>Legionellaceae</taxon>
        <taxon>Legionella</taxon>
    </lineage>
</organism>
<keyword evidence="3" id="KW-1185">Reference proteome</keyword>